<dbReference type="PANTHER" id="PTHR43785:SF12">
    <property type="entry name" value="TYPE-1 GLUTAMINE SYNTHETASE 2"/>
    <property type="match status" value="1"/>
</dbReference>
<comment type="caution">
    <text evidence="8">The sequence shown here is derived from an EMBL/GenBank/DDBJ whole genome shotgun (WGS) entry which is preliminary data.</text>
</comment>
<dbReference type="GO" id="GO:0005524">
    <property type="term" value="F:ATP binding"/>
    <property type="evidence" value="ECO:0007669"/>
    <property type="project" value="UniProtKB-KW"/>
</dbReference>
<name>A0AA37SL14_9BACT</name>
<accession>A0AA37SL14</accession>
<evidence type="ECO:0000256" key="3">
    <source>
        <dbReference type="ARBA" id="ARBA00022741"/>
    </source>
</evidence>
<dbReference type="Proteomes" id="UP001156666">
    <property type="component" value="Unassembled WGS sequence"/>
</dbReference>
<keyword evidence="4" id="KW-0067">ATP-binding</keyword>
<dbReference type="InterPro" id="IPR008146">
    <property type="entry name" value="Gln_synth_cat_dom"/>
</dbReference>
<evidence type="ECO:0000259" key="7">
    <source>
        <dbReference type="PROSITE" id="PS51987"/>
    </source>
</evidence>
<dbReference type="AlphaFoldDB" id="A0AA37SL14"/>
<dbReference type="PROSITE" id="PS51987">
    <property type="entry name" value="GS_CATALYTIC"/>
    <property type="match status" value="1"/>
</dbReference>
<dbReference type="GO" id="GO:0006542">
    <property type="term" value="P:glutamine biosynthetic process"/>
    <property type="evidence" value="ECO:0007669"/>
    <property type="project" value="InterPro"/>
</dbReference>
<evidence type="ECO:0000313" key="9">
    <source>
        <dbReference type="Proteomes" id="UP001156666"/>
    </source>
</evidence>
<organism evidence="8 9">
    <name type="scientific">Portibacter lacus</name>
    <dbReference type="NCBI Taxonomy" id="1099794"/>
    <lineage>
        <taxon>Bacteria</taxon>
        <taxon>Pseudomonadati</taxon>
        <taxon>Bacteroidota</taxon>
        <taxon>Saprospiria</taxon>
        <taxon>Saprospirales</taxon>
        <taxon>Haliscomenobacteraceae</taxon>
        <taxon>Portibacter</taxon>
    </lineage>
</organism>
<protein>
    <submittedName>
        <fullName evidence="8">Glutamine synthetase</fullName>
    </submittedName>
</protein>
<dbReference type="InterPro" id="IPR036651">
    <property type="entry name" value="Gln_synt_N_sf"/>
</dbReference>
<evidence type="ECO:0000256" key="4">
    <source>
        <dbReference type="ARBA" id="ARBA00022840"/>
    </source>
</evidence>
<dbReference type="InterPro" id="IPR014746">
    <property type="entry name" value="Gln_synth/guanido_kin_cat_dom"/>
</dbReference>
<dbReference type="FunFam" id="3.30.590.10:FF:000005">
    <property type="entry name" value="Probable glutamine synthetase"/>
    <property type="match status" value="1"/>
</dbReference>
<sequence>MDINTLIKNGEIETIIVGFVDHYGRLLGKRYDAEFFLETVPDGGTHFCDYLLTTDMEMEPMKGYESANWDLGYGDFHLHPDMNTFRILDWQYKTALVLCDIDEDIAPRSILKNQTKKLIDSGYQCMAASELEHYLFKDGYEAANEAGFQDLKPASNYLEDYHIFQGTRTENFHAKIRSHLKKSGVPIENSKGEWGKGQHEINVRYAEVLDMADRHIVFKQCLKEVADSMGASVTFMAKYHEDQAGSSCHIHMSIWKEDDNIFAGDQQIGPVSGSDEFRWFLGGWIKHVPDVMPFYAPTVNSYKRYVDGSWAPTRLAWSYDNRTAGFRVVGKGKSLRIECRIPGADCNPYLAFAASLASGMDGVNNKIEPPEIFVGDIYAANELPRVAYSLAEANAAFKKSEFAKEVFGEKVVAHYAHHFDLEQKAFDSAVTDWERKRYFEQI</sequence>
<reference evidence="8" key="1">
    <citation type="journal article" date="2014" name="Int. J. Syst. Evol. Microbiol.">
        <title>Complete genome sequence of Corynebacterium casei LMG S-19264T (=DSM 44701T), isolated from a smear-ripened cheese.</title>
        <authorList>
            <consortium name="US DOE Joint Genome Institute (JGI-PGF)"/>
            <person name="Walter F."/>
            <person name="Albersmeier A."/>
            <person name="Kalinowski J."/>
            <person name="Ruckert C."/>
        </authorList>
    </citation>
    <scope>NUCLEOTIDE SEQUENCE</scope>
    <source>
        <strain evidence="8">NBRC 108769</strain>
    </source>
</reference>
<dbReference type="SMART" id="SM01230">
    <property type="entry name" value="Gln-synt_C"/>
    <property type="match status" value="1"/>
</dbReference>
<keyword evidence="9" id="KW-1185">Reference proteome</keyword>
<comment type="similarity">
    <text evidence="1 5 6">Belongs to the glutamine synthetase family.</text>
</comment>
<keyword evidence="2" id="KW-0436">Ligase</keyword>
<feature type="domain" description="GS catalytic" evidence="7">
    <location>
        <begin position="107"/>
        <end position="442"/>
    </location>
</feature>
<dbReference type="GO" id="GO:0042402">
    <property type="term" value="P:biogenic amine catabolic process"/>
    <property type="evidence" value="ECO:0007669"/>
    <property type="project" value="UniProtKB-ARBA"/>
</dbReference>
<dbReference type="SUPFAM" id="SSF54368">
    <property type="entry name" value="Glutamine synthetase, N-terminal domain"/>
    <property type="match status" value="1"/>
</dbReference>
<reference evidence="8" key="2">
    <citation type="submission" date="2023-01" db="EMBL/GenBank/DDBJ databases">
        <title>Draft genome sequence of Portibacter lacus strain NBRC 108769.</title>
        <authorList>
            <person name="Sun Q."/>
            <person name="Mori K."/>
        </authorList>
    </citation>
    <scope>NUCLEOTIDE SEQUENCE</scope>
    <source>
        <strain evidence="8">NBRC 108769</strain>
    </source>
</reference>
<keyword evidence="3" id="KW-0547">Nucleotide-binding</keyword>
<dbReference type="PANTHER" id="PTHR43785">
    <property type="entry name" value="GAMMA-GLUTAMYLPUTRESCINE SYNTHETASE"/>
    <property type="match status" value="1"/>
</dbReference>
<dbReference type="RefSeq" id="WP_235294595.1">
    <property type="nucleotide sequence ID" value="NZ_BSOH01000001.1"/>
</dbReference>
<proteinExistence type="inferred from homology"/>
<dbReference type="SUPFAM" id="SSF55931">
    <property type="entry name" value="Glutamine synthetase/guanido kinase"/>
    <property type="match status" value="1"/>
</dbReference>
<evidence type="ECO:0000256" key="2">
    <source>
        <dbReference type="ARBA" id="ARBA00022598"/>
    </source>
</evidence>
<dbReference type="GO" id="GO:0006576">
    <property type="term" value="P:biogenic amine metabolic process"/>
    <property type="evidence" value="ECO:0007669"/>
    <property type="project" value="UniProtKB-ARBA"/>
</dbReference>
<evidence type="ECO:0000256" key="6">
    <source>
        <dbReference type="RuleBase" id="RU000384"/>
    </source>
</evidence>
<evidence type="ECO:0000256" key="5">
    <source>
        <dbReference type="PROSITE-ProRule" id="PRU01331"/>
    </source>
</evidence>
<gene>
    <name evidence="8" type="ORF">GCM10007940_04420</name>
</gene>
<dbReference type="Gene3D" id="3.30.590.10">
    <property type="entry name" value="Glutamine synthetase/guanido kinase, catalytic domain"/>
    <property type="match status" value="1"/>
</dbReference>
<dbReference type="GO" id="GO:0004356">
    <property type="term" value="F:glutamine synthetase activity"/>
    <property type="evidence" value="ECO:0007669"/>
    <property type="project" value="InterPro"/>
</dbReference>
<evidence type="ECO:0000313" key="8">
    <source>
        <dbReference type="EMBL" id="GLR15827.1"/>
    </source>
</evidence>
<dbReference type="Pfam" id="PF00120">
    <property type="entry name" value="Gln-synt_C"/>
    <property type="match status" value="1"/>
</dbReference>
<dbReference type="EMBL" id="BSOH01000001">
    <property type="protein sequence ID" value="GLR15827.1"/>
    <property type="molecule type" value="Genomic_DNA"/>
</dbReference>
<evidence type="ECO:0000256" key="1">
    <source>
        <dbReference type="ARBA" id="ARBA00009897"/>
    </source>
</evidence>
<dbReference type="Gene3D" id="3.10.20.70">
    <property type="entry name" value="Glutamine synthetase, N-terminal domain"/>
    <property type="match status" value="1"/>
</dbReference>